<feature type="signal peptide" evidence="1">
    <location>
        <begin position="1"/>
        <end position="23"/>
    </location>
</feature>
<sequence>MKHYIRRFLILFQCICLFRTTNTFSCESAQCREALNKATKASGASMWRTDPIGSLRLYSNLFDLSKLKNDQIRIKKLPKCKKHIKTKYFTTFKKYINFVESRSKIRGVKKSIISDNGFYHNVTFSPPYKLSAKYLNTMQYFLDGGSIATSFGECLVYDIQLNTTGKQLPKFSAKFIEMIKDLYKAAYMNQKHQKRIFEKFRYYFGDYYFGRVQIGMQFSYTKSLPGNSRTRIKRREIKSCNHRKLAKSIKTRVTKKYQKVKCTWKGKSSNGESTYRVNGGSFKEMKKMRNDEITGNPVRYTLIPITELLTDKLFKRNNIKVDDEIIRSAAINQWLTPVYHDKLKDYTVKNECPVGYKLYGNWERHNCQDWGEWKCNAKCGKGFWKSRQRSCYGCLGRTWERKKEECYAGPPCEGNEMRGSLQTYFMMDGL</sequence>
<proteinExistence type="predicted"/>
<evidence type="ECO:0000256" key="1">
    <source>
        <dbReference type="SAM" id="SignalP"/>
    </source>
</evidence>
<evidence type="ECO:0000313" key="3">
    <source>
        <dbReference type="Proteomes" id="UP000594262"/>
    </source>
</evidence>
<organism evidence="2 3">
    <name type="scientific">Clytia hemisphaerica</name>
    <dbReference type="NCBI Taxonomy" id="252671"/>
    <lineage>
        <taxon>Eukaryota</taxon>
        <taxon>Metazoa</taxon>
        <taxon>Cnidaria</taxon>
        <taxon>Hydrozoa</taxon>
        <taxon>Hydroidolina</taxon>
        <taxon>Leptothecata</taxon>
        <taxon>Obeliida</taxon>
        <taxon>Clytiidae</taxon>
        <taxon>Clytia</taxon>
    </lineage>
</organism>
<dbReference type="EnsemblMetazoa" id="CLYHEMT006827.1">
    <property type="protein sequence ID" value="CLYHEMP006827.1"/>
    <property type="gene ID" value="CLYHEMG006827"/>
</dbReference>
<dbReference type="RefSeq" id="XP_066931931.1">
    <property type="nucleotide sequence ID" value="XM_067075830.1"/>
</dbReference>
<evidence type="ECO:0008006" key="4">
    <source>
        <dbReference type="Google" id="ProtNLM"/>
    </source>
</evidence>
<dbReference type="GeneID" id="136819599"/>
<keyword evidence="1" id="KW-0732">Signal</keyword>
<reference evidence="2" key="1">
    <citation type="submission" date="2021-01" db="UniProtKB">
        <authorList>
            <consortium name="EnsemblMetazoa"/>
        </authorList>
    </citation>
    <scope>IDENTIFICATION</scope>
</reference>
<dbReference type="AlphaFoldDB" id="A0A7M5U6A6"/>
<name>A0A7M5U6A6_9CNID</name>
<feature type="chain" id="PRO_5029788944" description="Cnidarian restricted protein" evidence="1">
    <location>
        <begin position="24"/>
        <end position="430"/>
    </location>
</feature>
<dbReference type="Proteomes" id="UP000594262">
    <property type="component" value="Unplaced"/>
</dbReference>
<dbReference type="InterPro" id="IPR000884">
    <property type="entry name" value="TSP1_rpt"/>
</dbReference>
<evidence type="ECO:0000313" key="2">
    <source>
        <dbReference type="EnsemblMetazoa" id="CLYHEMP006827.1"/>
    </source>
</evidence>
<keyword evidence="3" id="KW-1185">Reference proteome</keyword>
<dbReference type="PROSITE" id="PS50092">
    <property type="entry name" value="TSP1"/>
    <property type="match status" value="1"/>
</dbReference>
<accession>A0A7M5U6A6</accession>
<protein>
    <recommendedName>
        <fullName evidence="4">Cnidarian restricted protein</fullName>
    </recommendedName>
</protein>